<protein>
    <submittedName>
        <fullName evidence="1">Uncharacterized protein</fullName>
    </submittedName>
</protein>
<proteinExistence type="predicted"/>
<dbReference type="Proteomes" id="UP000004394">
    <property type="component" value="Unassembled WGS sequence"/>
</dbReference>
<comment type="caution">
    <text evidence="1">The sequence shown here is derived from an EMBL/GenBank/DDBJ whole genome shotgun (WGS) entry which is preliminary data.</text>
</comment>
<dbReference type="BioCyc" id="PMAR862515-HMP:GMOO-1292-MONOMER"/>
<keyword evidence="2" id="KW-1185">Reference proteome</keyword>
<dbReference type="HOGENOM" id="CLU_3187344_0_0_10"/>
<dbReference type="EMBL" id="AEEI01000043">
    <property type="protein sequence ID" value="EFM01782.1"/>
    <property type="molecule type" value="Genomic_DNA"/>
</dbReference>
<accession>E0NSR8</accession>
<evidence type="ECO:0000313" key="1">
    <source>
        <dbReference type="EMBL" id="EFM01782.1"/>
    </source>
</evidence>
<sequence>MVEVFFLIKNGCGEGLGLLANGKTRLFEISGREEKRGEDYKRPSSQ</sequence>
<organism evidence="1 2">
    <name type="scientific">Hoylesella marshii DSM 16973 = JCM 13450</name>
    <dbReference type="NCBI Taxonomy" id="862515"/>
    <lineage>
        <taxon>Bacteria</taxon>
        <taxon>Pseudomonadati</taxon>
        <taxon>Bacteroidota</taxon>
        <taxon>Bacteroidia</taxon>
        <taxon>Bacteroidales</taxon>
        <taxon>Prevotellaceae</taxon>
        <taxon>Hoylesella</taxon>
    </lineage>
</organism>
<evidence type="ECO:0000313" key="2">
    <source>
        <dbReference type="Proteomes" id="UP000004394"/>
    </source>
</evidence>
<gene>
    <name evidence="1" type="ORF">HMPREF0658_1270</name>
</gene>
<name>E0NSR8_9BACT</name>
<dbReference type="AlphaFoldDB" id="E0NSR8"/>
<reference evidence="1" key="1">
    <citation type="submission" date="2010-07" db="EMBL/GenBank/DDBJ databases">
        <authorList>
            <person name="Muzny D."/>
            <person name="Qin X."/>
            <person name="Deng J."/>
            <person name="Jiang H."/>
            <person name="Liu Y."/>
            <person name="Qu J."/>
            <person name="Song X.-Z."/>
            <person name="Zhang L."/>
            <person name="Thornton R."/>
            <person name="Coyle M."/>
            <person name="Francisco L."/>
            <person name="Jackson L."/>
            <person name="Javaid M."/>
            <person name="Korchina V."/>
            <person name="Kovar C."/>
            <person name="Mata R."/>
            <person name="Mathew T."/>
            <person name="Ngo R."/>
            <person name="Nguyen L."/>
            <person name="Nguyen N."/>
            <person name="Okwuonu G."/>
            <person name="Ongeri F."/>
            <person name="Pham C."/>
            <person name="Simmons D."/>
            <person name="Wilczek-Boney K."/>
            <person name="Hale W."/>
            <person name="Jakkamsetti A."/>
            <person name="Pham P."/>
            <person name="Ruth R."/>
            <person name="San Lucas F."/>
            <person name="Warren J."/>
            <person name="Zhang J."/>
            <person name="Zhao Z."/>
            <person name="Zhou C."/>
            <person name="Zhu D."/>
            <person name="Lee S."/>
            <person name="Bess C."/>
            <person name="Blankenburg K."/>
            <person name="Forbes L."/>
            <person name="Fu Q."/>
            <person name="Gubbala S."/>
            <person name="Hirani K."/>
            <person name="Jayaseelan J.C."/>
            <person name="Lara F."/>
            <person name="Munidasa M."/>
            <person name="Palculict T."/>
            <person name="Patil S."/>
            <person name="Pu L.-L."/>
            <person name="Saada N."/>
            <person name="Tang L."/>
            <person name="Weissenberger G."/>
            <person name="Zhu Y."/>
            <person name="Hemphill L."/>
            <person name="Shang Y."/>
            <person name="Youmans B."/>
            <person name="Ayvaz T."/>
            <person name="Ross M."/>
            <person name="Santibanez J."/>
            <person name="Aqrawi P."/>
            <person name="Gross S."/>
            <person name="Joshi V."/>
            <person name="Fowler G."/>
            <person name="Nazareth L."/>
            <person name="Reid J."/>
            <person name="Worley K."/>
            <person name="Petrosino J."/>
            <person name="Highlander S."/>
            <person name="Gibbs R."/>
        </authorList>
    </citation>
    <scope>NUCLEOTIDE SEQUENCE [LARGE SCALE GENOMIC DNA]</scope>
    <source>
        <strain evidence="1">DSM 16973</strain>
    </source>
</reference>